<feature type="transmembrane region" description="Helical" evidence="8">
    <location>
        <begin position="318"/>
        <end position="344"/>
    </location>
</feature>
<keyword evidence="7" id="KW-0539">Nucleus</keyword>
<dbReference type="InterPro" id="IPR019358">
    <property type="entry name" value="NEMP_fam"/>
</dbReference>
<dbReference type="AlphaFoldDB" id="A0AAF0XNE8"/>
<evidence type="ECO:0000256" key="9">
    <source>
        <dbReference type="SAM" id="SignalP"/>
    </source>
</evidence>
<feature type="transmembrane region" description="Helical" evidence="8">
    <location>
        <begin position="214"/>
        <end position="233"/>
    </location>
</feature>
<comment type="similarity">
    <text evidence="2">Belongs to the NEMP family.</text>
</comment>
<sequence length="472" mass="53204">MASPLLLTILLTFFVCSPVATASNSNYSLVVDQIPSLNLSPSLLVDKSPAFKPGTKLACERVDITGLSRLKNIRKFANSVKVNVSYVLPSSRLPIVHICFHRNASLGVGMCPQGPWGKFSKDSWSRTMSPFDHKLLDICIPGSSSVDLKVSIDEDFSYSRIMFLICGSALMTIAWFVSKSLIFYYSSAMAVGVLLVILMILFQGMKLLPTGRKNSLAMFIYASMLGFGAIIFRDVPRLLLHSLFGEAGIGEEYNPLIIFILLFLILFGAWLGFWAVRKLVLADDGSIDKGVANFVAWSIWILGAVMVLQSSVDPLLSAVNLVSGILVSIVLRNTNLYMILLHLYENFFRKGGSRHRRSRNPEAISFRDAYREYSNQRPKLIEHLFPQCKSFHFNLFACYSDPFYSTFHTTPERRKFSKEEWEKFTRETTKTALEGLVSSPDFSRWAVAHADRITLTPTKDSAKQPRRRLPWF</sequence>
<evidence type="ECO:0000256" key="2">
    <source>
        <dbReference type="ARBA" id="ARBA00005748"/>
    </source>
</evidence>
<feature type="transmembrane region" description="Helical" evidence="8">
    <location>
        <begin position="253"/>
        <end position="273"/>
    </location>
</feature>
<evidence type="ECO:0000313" key="11">
    <source>
        <dbReference type="Proteomes" id="UP000077755"/>
    </source>
</evidence>
<evidence type="ECO:0000256" key="8">
    <source>
        <dbReference type="SAM" id="Phobius"/>
    </source>
</evidence>
<proteinExistence type="inferred from homology"/>
<dbReference type="Pfam" id="PF10225">
    <property type="entry name" value="NEMP"/>
    <property type="match status" value="1"/>
</dbReference>
<reference evidence="10" key="2">
    <citation type="submission" date="2022-03" db="EMBL/GenBank/DDBJ databases">
        <title>Draft title - Genomic analysis of global carrot germplasm unveils the trajectory of domestication and the origin of high carotenoid orange carrot.</title>
        <authorList>
            <person name="Iorizzo M."/>
            <person name="Ellison S."/>
            <person name="Senalik D."/>
            <person name="Macko-Podgorni A."/>
            <person name="Grzebelus D."/>
            <person name="Bostan H."/>
            <person name="Rolling W."/>
            <person name="Curaba J."/>
            <person name="Simon P."/>
        </authorList>
    </citation>
    <scope>NUCLEOTIDE SEQUENCE</scope>
    <source>
        <tissue evidence="10">Leaf</tissue>
    </source>
</reference>
<reference evidence="10" key="1">
    <citation type="journal article" date="2016" name="Nat. Genet.">
        <title>A high-quality carrot genome assembly provides new insights into carotenoid accumulation and asterid genome evolution.</title>
        <authorList>
            <person name="Iorizzo M."/>
            <person name="Ellison S."/>
            <person name="Senalik D."/>
            <person name="Zeng P."/>
            <person name="Satapoomin P."/>
            <person name="Huang J."/>
            <person name="Bowman M."/>
            <person name="Iovene M."/>
            <person name="Sanseverino W."/>
            <person name="Cavagnaro P."/>
            <person name="Yildiz M."/>
            <person name="Macko-Podgorni A."/>
            <person name="Moranska E."/>
            <person name="Grzebelus E."/>
            <person name="Grzebelus D."/>
            <person name="Ashrafi H."/>
            <person name="Zheng Z."/>
            <person name="Cheng S."/>
            <person name="Spooner D."/>
            <person name="Van Deynze A."/>
            <person name="Simon P."/>
        </authorList>
    </citation>
    <scope>NUCLEOTIDE SEQUENCE</scope>
    <source>
        <tissue evidence="10">Leaf</tissue>
    </source>
</reference>
<evidence type="ECO:0000256" key="5">
    <source>
        <dbReference type="ARBA" id="ARBA00022989"/>
    </source>
</evidence>
<name>A0AAF0XNE8_DAUCS</name>
<feature type="transmembrane region" description="Helical" evidence="8">
    <location>
        <begin position="182"/>
        <end position="202"/>
    </location>
</feature>
<protein>
    <submittedName>
        <fullName evidence="10">Uncharacterized protein</fullName>
    </submittedName>
</protein>
<evidence type="ECO:0000256" key="4">
    <source>
        <dbReference type="ARBA" id="ARBA00022729"/>
    </source>
</evidence>
<evidence type="ECO:0000256" key="6">
    <source>
        <dbReference type="ARBA" id="ARBA00023136"/>
    </source>
</evidence>
<keyword evidence="5 8" id="KW-1133">Transmembrane helix</keyword>
<keyword evidence="11" id="KW-1185">Reference proteome</keyword>
<feature type="chain" id="PRO_5042050237" evidence="9">
    <location>
        <begin position="23"/>
        <end position="472"/>
    </location>
</feature>
<comment type="subcellular location">
    <subcellularLocation>
        <location evidence="1">Nucleus inner membrane</location>
        <topology evidence="1">Multi-pass membrane protein</topology>
        <orientation evidence="1">Nucleoplasmic side</orientation>
    </subcellularLocation>
</comment>
<evidence type="ECO:0000256" key="1">
    <source>
        <dbReference type="ARBA" id="ARBA00004575"/>
    </source>
</evidence>
<evidence type="ECO:0000256" key="7">
    <source>
        <dbReference type="ARBA" id="ARBA00023242"/>
    </source>
</evidence>
<evidence type="ECO:0000313" key="10">
    <source>
        <dbReference type="EMBL" id="WOH10199.1"/>
    </source>
</evidence>
<accession>A0AAF0XNE8</accession>
<keyword evidence="3 8" id="KW-0812">Transmembrane</keyword>
<evidence type="ECO:0000256" key="3">
    <source>
        <dbReference type="ARBA" id="ARBA00022692"/>
    </source>
</evidence>
<keyword evidence="4 9" id="KW-0732">Signal</keyword>
<keyword evidence="6 8" id="KW-0472">Membrane</keyword>
<dbReference type="Proteomes" id="UP000077755">
    <property type="component" value="Chromosome 7"/>
</dbReference>
<dbReference type="EMBL" id="CP093349">
    <property type="protein sequence ID" value="WOH10199.1"/>
    <property type="molecule type" value="Genomic_DNA"/>
</dbReference>
<feature type="signal peptide" evidence="9">
    <location>
        <begin position="1"/>
        <end position="22"/>
    </location>
</feature>
<dbReference type="PANTHER" id="PTHR31587:SF4">
    <property type="entry name" value="TRANSMEMBRANE PROTEIN (DUF2215)"/>
    <property type="match status" value="1"/>
</dbReference>
<dbReference type="GO" id="GO:0005637">
    <property type="term" value="C:nuclear inner membrane"/>
    <property type="evidence" value="ECO:0007669"/>
    <property type="project" value="UniProtKB-SubCell"/>
</dbReference>
<dbReference type="PANTHER" id="PTHR31587">
    <property type="entry name" value="TRANSMEMBRANE PROTEIN (DUF2215)"/>
    <property type="match status" value="1"/>
</dbReference>
<feature type="transmembrane region" description="Helical" evidence="8">
    <location>
        <begin position="294"/>
        <end position="312"/>
    </location>
</feature>
<gene>
    <name evidence="10" type="ORF">DCAR_0729664</name>
</gene>
<organism evidence="10 11">
    <name type="scientific">Daucus carota subsp. sativus</name>
    <name type="common">Carrot</name>
    <dbReference type="NCBI Taxonomy" id="79200"/>
    <lineage>
        <taxon>Eukaryota</taxon>
        <taxon>Viridiplantae</taxon>
        <taxon>Streptophyta</taxon>
        <taxon>Embryophyta</taxon>
        <taxon>Tracheophyta</taxon>
        <taxon>Spermatophyta</taxon>
        <taxon>Magnoliopsida</taxon>
        <taxon>eudicotyledons</taxon>
        <taxon>Gunneridae</taxon>
        <taxon>Pentapetalae</taxon>
        <taxon>asterids</taxon>
        <taxon>campanulids</taxon>
        <taxon>Apiales</taxon>
        <taxon>Apiaceae</taxon>
        <taxon>Apioideae</taxon>
        <taxon>Scandiceae</taxon>
        <taxon>Daucinae</taxon>
        <taxon>Daucus</taxon>
        <taxon>Daucus sect. Daucus</taxon>
    </lineage>
</organism>